<dbReference type="AlphaFoldDB" id="A0A372FSJ0"/>
<evidence type="ECO:0000313" key="2">
    <source>
        <dbReference type="Proteomes" id="UP000262621"/>
    </source>
</evidence>
<protein>
    <submittedName>
        <fullName evidence="1">Uncharacterized protein</fullName>
    </submittedName>
</protein>
<dbReference type="Proteomes" id="UP000262621">
    <property type="component" value="Unassembled WGS sequence"/>
</dbReference>
<keyword evidence="2" id="KW-1185">Reference proteome</keyword>
<dbReference type="EMBL" id="QVFU01000046">
    <property type="protein sequence ID" value="RFS43752.1"/>
    <property type="molecule type" value="Genomic_DNA"/>
</dbReference>
<dbReference type="RefSeq" id="WP_117230652.1">
    <property type="nucleotide sequence ID" value="NZ_CP061725.1"/>
</dbReference>
<reference evidence="1 2" key="1">
    <citation type="submission" date="2018-08" db="EMBL/GenBank/DDBJ databases">
        <title>Verrucosispora craniellae sp. nov., isolated from a marine sponge in the South China Sea.</title>
        <authorList>
            <person name="Li L."/>
            <person name="Lin H.W."/>
        </authorList>
    </citation>
    <scope>NUCLEOTIDE SEQUENCE [LARGE SCALE GENOMIC DNA]</scope>
    <source>
        <strain evidence="1 2">LHW63014</strain>
    </source>
</reference>
<comment type="caution">
    <text evidence="1">The sequence shown here is derived from an EMBL/GenBank/DDBJ whole genome shotgun (WGS) entry which is preliminary data.</text>
</comment>
<dbReference type="OrthoDB" id="9865927at2"/>
<name>A0A372FSJ0_9ACTN</name>
<gene>
    <name evidence="1" type="ORF">D0Q02_26110</name>
</gene>
<accession>A0A372FSJ0</accession>
<organism evidence="1 2">
    <name type="scientific">Micromonospora craniellae</name>
    <dbReference type="NCBI Taxonomy" id="2294034"/>
    <lineage>
        <taxon>Bacteria</taxon>
        <taxon>Bacillati</taxon>
        <taxon>Actinomycetota</taxon>
        <taxon>Actinomycetes</taxon>
        <taxon>Micromonosporales</taxon>
        <taxon>Micromonosporaceae</taxon>
        <taxon>Micromonospora</taxon>
    </lineage>
</organism>
<sequence>MSRFLYFDLPAVAAHAQHAVLADRNQPTRGTGASGRRDAEPALQLFRHGGFVWLAGNGLDRAHHPAPALARALHHLTVPAVRLPEITDPQDLPLLDSDGPQLMDLITRGVTDGANLIMVDPNTLTVGVGRLRARRAPR</sequence>
<proteinExistence type="predicted"/>
<evidence type="ECO:0000313" key="1">
    <source>
        <dbReference type="EMBL" id="RFS43752.1"/>
    </source>
</evidence>